<protein>
    <submittedName>
        <fullName evidence="2">Uncharacterized protein</fullName>
    </submittedName>
</protein>
<feature type="region of interest" description="Disordered" evidence="1">
    <location>
        <begin position="1"/>
        <end position="33"/>
    </location>
</feature>
<dbReference type="EMBL" id="CAKOFQ010006740">
    <property type="protein sequence ID" value="CAH1967021.1"/>
    <property type="molecule type" value="Genomic_DNA"/>
</dbReference>
<gene>
    <name evidence="2" type="ORF">ACAOBT_LOCUS7173</name>
</gene>
<dbReference type="AlphaFoldDB" id="A0A9P0P2B5"/>
<sequence>MSPEEARTHCEPGARIRKLGGAEHRPETADAAIAEPETVFDRYSQRAQAFVQA</sequence>
<keyword evidence="3" id="KW-1185">Reference proteome</keyword>
<feature type="compositionally biased region" description="Basic and acidic residues" evidence="1">
    <location>
        <begin position="1"/>
        <end position="28"/>
    </location>
</feature>
<evidence type="ECO:0000313" key="3">
    <source>
        <dbReference type="Proteomes" id="UP001152888"/>
    </source>
</evidence>
<dbReference type="Proteomes" id="UP001152888">
    <property type="component" value="Unassembled WGS sequence"/>
</dbReference>
<evidence type="ECO:0000313" key="2">
    <source>
        <dbReference type="EMBL" id="CAH1967021.1"/>
    </source>
</evidence>
<evidence type="ECO:0000256" key="1">
    <source>
        <dbReference type="SAM" id="MobiDB-lite"/>
    </source>
</evidence>
<reference evidence="2" key="1">
    <citation type="submission" date="2022-03" db="EMBL/GenBank/DDBJ databases">
        <authorList>
            <person name="Sayadi A."/>
        </authorList>
    </citation>
    <scope>NUCLEOTIDE SEQUENCE</scope>
</reference>
<proteinExistence type="predicted"/>
<accession>A0A9P0P2B5</accession>
<organism evidence="2 3">
    <name type="scientific">Acanthoscelides obtectus</name>
    <name type="common">Bean weevil</name>
    <name type="synonym">Bruchus obtectus</name>
    <dbReference type="NCBI Taxonomy" id="200917"/>
    <lineage>
        <taxon>Eukaryota</taxon>
        <taxon>Metazoa</taxon>
        <taxon>Ecdysozoa</taxon>
        <taxon>Arthropoda</taxon>
        <taxon>Hexapoda</taxon>
        <taxon>Insecta</taxon>
        <taxon>Pterygota</taxon>
        <taxon>Neoptera</taxon>
        <taxon>Endopterygota</taxon>
        <taxon>Coleoptera</taxon>
        <taxon>Polyphaga</taxon>
        <taxon>Cucujiformia</taxon>
        <taxon>Chrysomeloidea</taxon>
        <taxon>Chrysomelidae</taxon>
        <taxon>Bruchinae</taxon>
        <taxon>Bruchini</taxon>
        <taxon>Acanthoscelides</taxon>
    </lineage>
</organism>
<comment type="caution">
    <text evidence="2">The sequence shown here is derived from an EMBL/GenBank/DDBJ whole genome shotgun (WGS) entry which is preliminary data.</text>
</comment>
<name>A0A9P0P2B5_ACAOB</name>